<dbReference type="Proteomes" id="UP000059188">
    <property type="component" value="Unassembled WGS sequence"/>
</dbReference>
<protein>
    <recommendedName>
        <fullName evidence="4">Hemerythrin-like domain-containing protein</fullName>
    </recommendedName>
</protein>
<dbReference type="OrthoDB" id="58416at2759"/>
<evidence type="ECO:0000313" key="3">
    <source>
        <dbReference type="Proteomes" id="UP000059188"/>
    </source>
</evidence>
<evidence type="ECO:0000256" key="1">
    <source>
        <dbReference type="SAM" id="Phobius"/>
    </source>
</evidence>
<feature type="transmembrane region" description="Helical" evidence="1">
    <location>
        <begin position="248"/>
        <end position="265"/>
    </location>
</feature>
<keyword evidence="3" id="KW-1185">Reference proteome</keyword>
<dbReference type="STRING" id="1108050.A0A0B7F3M3"/>
<evidence type="ECO:0000313" key="2">
    <source>
        <dbReference type="EMBL" id="CEL52646.1"/>
    </source>
</evidence>
<keyword evidence="1" id="KW-1133">Transmembrane helix</keyword>
<keyword evidence="1" id="KW-0472">Membrane</keyword>
<reference evidence="2 3" key="1">
    <citation type="submission" date="2014-11" db="EMBL/GenBank/DDBJ databases">
        <authorList>
            <person name="Wibberg Daniel"/>
        </authorList>
    </citation>
    <scope>NUCLEOTIDE SEQUENCE [LARGE SCALE GENOMIC DNA]</scope>
    <source>
        <strain evidence="2">Rhizoctonia solani AG1-IB 7/3/14</strain>
    </source>
</reference>
<organism evidence="2 3">
    <name type="scientific">Thanatephorus cucumeris (strain AG1-IB / isolate 7/3/14)</name>
    <name type="common">Lettuce bottom rot fungus</name>
    <name type="synonym">Rhizoctonia solani</name>
    <dbReference type="NCBI Taxonomy" id="1108050"/>
    <lineage>
        <taxon>Eukaryota</taxon>
        <taxon>Fungi</taxon>
        <taxon>Dikarya</taxon>
        <taxon>Basidiomycota</taxon>
        <taxon>Agaricomycotina</taxon>
        <taxon>Agaricomycetes</taxon>
        <taxon>Cantharellales</taxon>
        <taxon>Ceratobasidiaceae</taxon>
        <taxon>Rhizoctonia</taxon>
        <taxon>Rhizoctonia solani AG-1</taxon>
    </lineage>
</organism>
<proteinExistence type="predicted"/>
<name>A0A0B7F3M3_THACB</name>
<dbReference type="AlphaFoldDB" id="A0A0B7F3M3"/>
<keyword evidence="1" id="KW-0812">Transmembrane</keyword>
<sequence length="274" mass="31388">MESPYCLFSTPPGDWRTDVFALQSIRMAALYNVVIRTLNSIIHHAHIINEPEVPGLMDYCCNLATLIRYHAMVEDFIFICLDMALPEKQRTLIPKAMDLKDLDIWADYCSSIRKDRAKYHPDKAVSLLKRFADPMFTHMERSMVLLDADLLKHHIQLDMLKSFESELEAKNQGDCLPFSAAPLLILNCDRTHNSWFPPVPSAAIIVLRYIVIPLNSSTWKFSQCDTYMRPKNETELYQANATAKSRPLLHIAIGLLVLVLSYPLWTMLGHPTLL</sequence>
<dbReference type="EMBL" id="LN679109">
    <property type="protein sequence ID" value="CEL52646.1"/>
    <property type="molecule type" value="Genomic_DNA"/>
</dbReference>
<gene>
    <name evidence="2" type="ORF">RSOLAG1IB_05851</name>
</gene>
<evidence type="ECO:0008006" key="4">
    <source>
        <dbReference type="Google" id="ProtNLM"/>
    </source>
</evidence>
<accession>A0A0B7F3M3</accession>